<keyword evidence="1" id="KW-1133">Transmembrane helix</keyword>
<evidence type="ECO:0000313" key="2">
    <source>
        <dbReference type="EMBL" id="VFU35870.1"/>
    </source>
</evidence>
<organism evidence="2">
    <name type="scientific">Salix viminalis</name>
    <name type="common">Common osier</name>
    <name type="synonym">Basket willow</name>
    <dbReference type="NCBI Taxonomy" id="40686"/>
    <lineage>
        <taxon>Eukaryota</taxon>
        <taxon>Viridiplantae</taxon>
        <taxon>Streptophyta</taxon>
        <taxon>Embryophyta</taxon>
        <taxon>Tracheophyta</taxon>
        <taxon>Spermatophyta</taxon>
        <taxon>Magnoliopsida</taxon>
        <taxon>eudicotyledons</taxon>
        <taxon>Gunneridae</taxon>
        <taxon>Pentapetalae</taxon>
        <taxon>rosids</taxon>
        <taxon>fabids</taxon>
        <taxon>Malpighiales</taxon>
        <taxon>Salicaceae</taxon>
        <taxon>Saliceae</taxon>
        <taxon>Salix</taxon>
    </lineage>
</organism>
<dbReference type="EMBL" id="CAADRP010001112">
    <property type="protein sequence ID" value="VFU35870.1"/>
    <property type="molecule type" value="Genomic_DNA"/>
</dbReference>
<reference evidence="2" key="1">
    <citation type="submission" date="2019-03" db="EMBL/GenBank/DDBJ databases">
        <authorList>
            <person name="Mank J."/>
            <person name="Almeida P."/>
        </authorList>
    </citation>
    <scope>NUCLEOTIDE SEQUENCE</scope>
    <source>
        <strain evidence="2">78183</strain>
    </source>
</reference>
<accession>A0A6N2L650</accession>
<gene>
    <name evidence="2" type="ORF">SVIM_LOCUS178891</name>
</gene>
<dbReference type="AlphaFoldDB" id="A0A6N2L650"/>
<sequence>MCNWTLQVDKNDPNAAKTLSSLEAIQKTCRESGALNKRKSYIIRNELKYNSVLTVLLLIILSIIFASLSANRSSYWACIPRQPRSPLLKIIIKN</sequence>
<keyword evidence="1" id="KW-0472">Membrane</keyword>
<protein>
    <submittedName>
        <fullName evidence="2">Uncharacterized protein</fullName>
    </submittedName>
</protein>
<proteinExistence type="predicted"/>
<name>A0A6N2L650_SALVM</name>
<feature type="transmembrane region" description="Helical" evidence="1">
    <location>
        <begin position="47"/>
        <end position="66"/>
    </location>
</feature>
<keyword evidence="1" id="KW-0812">Transmembrane</keyword>
<evidence type="ECO:0000256" key="1">
    <source>
        <dbReference type="SAM" id="Phobius"/>
    </source>
</evidence>